<dbReference type="InterPro" id="IPR032781">
    <property type="entry name" value="ABC_tran_Xtn"/>
</dbReference>
<dbReference type="PROSITE" id="PS50893">
    <property type="entry name" value="ABC_TRANSPORTER_2"/>
    <property type="match status" value="2"/>
</dbReference>
<dbReference type="EMBL" id="LZZM01000193">
    <property type="protein sequence ID" value="OOM74827.1"/>
    <property type="molecule type" value="Genomic_DNA"/>
</dbReference>
<dbReference type="STRING" id="29367.CLPUN_36550"/>
<dbReference type="Gene3D" id="3.40.50.300">
    <property type="entry name" value="P-loop containing nucleotide triphosphate hydrolases"/>
    <property type="match status" value="3"/>
</dbReference>
<dbReference type="PANTHER" id="PTHR19211:SF100">
    <property type="entry name" value="RIBOSOME PROTECTION PROTEIN VMLR"/>
    <property type="match status" value="1"/>
</dbReference>
<dbReference type="SUPFAM" id="SSF52540">
    <property type="entry name" value="P-loop containing nucleoside triphosphate hydrolases"/>
    <property type="match status" value="2"/>
</dbReference>
<feature type="domain" description="ABC transporter" evidence="4">
    <location>
        <begin position="4"/>
        <end position="194"/>
    </location>
</feature>
<dbReference type="Pfam" id="PF00005">
    <property type="entry name" value="ABC_tran"/>
    <property type="match status" value="3"/>
</dbReference>
<organism evidence="5 6">
    <name type="scientific">Clostridium puniceum</name>
    <dbReference type="NCBI Taxonomy" id="29367"/>
    <lineage>
        <taxon>Bacteria</taxon>
        <taxon>Bacillati</taxon>
        <taxon>Bacillota</taxon>
        <taxon>Clostridia</taxon>
        <taxon>Eubacteriales</taxon>
        <taxon>Clostridiaceae</taxon>
        <taxon>Clostridium</taxon>
    </lineage>
</organism>
<dbReference type="SMART" id="SM00382">
    <property type="entry name" value="AAA"/>
    <property type="match status" value="2"/>
</dbReference>
<dbReference type="InterPro" id="IPR017871">
    <property type="entry name" value="ABC_transporter-like_CS"/>
</dbReference>
<evidence type="ECO:0000256" key="2">
    <source>
        <dbReference type="ARBA" id="ARBA00022741"/>
    </source>
</evidence>
<dbReference type="RefSeq" id="WP_077848665.1">
    <property type="nucleotide sequence ID" value="NZ_LZZM01000193.1"/>
</dbReference>
<gene>
    <name evidence="5" type="ORF">CLPUN_36550</name>
</gene>
<feature type="domain" description="ABC transporter" evidence="4">
    <location>
        <begin position="284"/>
        <end position="499"/>
    </location>
</feature>
<dbReference type="NCBIfam" id="NF000355">
    <property type="entry name" value="ribo_prot_ABC_F"/>
    <property type="match status" value="1"/>
</dbReference>
<dbReference type="GO" id="GO:0016887">
    <property type="term" value="F:ATP hydrolysis activity"/>
    <property type="evidence" value="ECO:0007669"/>
    <property type="project" value="InterPro"/>
</dbReference>
<name>A0A1S8TAL9_9CLOT</name>
<dbReference type="CDD" id="cd03221">
    <property type="entry name" value="ABCF_EF-3"/>
    <property type="match status" value="2"/>
</dbReference>
<dbReference type="PRINTS" id="PR00364">
    <property type="entry name" value="DISEASERSIST"/>
</dbReference>
<evidence type="ECO:0000256" key="1">
    <source>
        <dbReference type="ARBA" id="ARBA00022737"/>
    </source>
</evidence>
<evidence type="ECO:0000256" key="3">
    <source>
        <dbReference type="ARBA" id="ARBA00022840"/>
    </source>
</evidence>
<evidence type="ECO:0000259" key="4">
    <source>
        <dbReference type="PROSITE" id="PS50893"/>
    </source>
</evidence>
<dbReference type="PANTHER" id="PTHR19211">
    <property type="entry name" value="ATP-BINDING TRANSPORT PROTEIN-RELATED"/>
    <property type="match status" value="1"/>
</dbReference>
<dbReference type="PROSITE" id="PS00211">
    <property type="entry name" value="ABC_TRANSPORTER_1"/>
    <property type="match status" value="2"/>
</dbReference>
<keyword evidence="6" id="KW-1185">Reference proteome</keyword>
<evidence type="ECO:0000313" key="6">
    <source>
        <dbReference type="Proteomes" id="UP000190890"/>
    </source>
</evidence>
<comment type="caution">
    <text evidence="5">The sequence shown here is derived from an EMBL/GenBank/DDBJ whole genome shotgun (WGS) entry which is preliminary data.</text>
</comment>
<evidence type="ECO:0000313" key="5">
    <source>
        <dbReference type="EMBL" id="OOM74827.1"/>
    </source>
</evidence>
<keyword evidence="1" id="KW-0677">Repeat</keyword>
<dbReference type="InterPro" id="IPR050611">
    <property type="entry name" value="ABCF"/>
</dbReference>
<keyword evidence="3 5" id="KW-0067">ATP-binding</keyword>
<dbReference type="Proteomes" id="UP000190890">
    <property type="component" value="Unassembled WGS sequence"/>
</dbReference>
<dbReference type="InterPro" id="IPR003593">
    <property type="entry name" value="AAA+_ATPase"/>
</dbReference>
<protein>
    <submittedName>
        <fullName evidence="5">Putative ABC transporter ATP-binding proteinc</fullName>
    </submittedName>
</protein>
<reference evidence="5 6" key="1">
    <citation type="submission" date="2016-05" db="EMBL/GenBank/DDBJ databases">
        <title>Microbial solvent formation.</title>
        <authorList>
            <person name="Poehlein A."/>
            <person name="Montoya Solano J.D."/>
            <person name="Flitsch S."/>
            <person name="Krabben P."/>
            <person name="Duerre P."/>
            <person name="Daniel R."/>
        </authorList>
    </citation>
    <scope>NUCLEOTIDE SEQUENCE [LARGE SCALE GENOMIC DNA]</scope>
    <source>
        <strain evidence="5 6">DSM 2619</strain>
    </source>
</reference>
<proteinExistence type="predicted"/>
<dbReference type="InterPro" id="IPR003439">
    <property type="entry name" value="ABC_transporter-like_ATP-bd"/>
</dbReference>
<accession>A0A1S8TAL9</accession>
<dbReference type="AlphaFoldDB" id="A0A1S8TAL9"/>
<dbReference type="Pfam" id="PF12848">
    <property type="entry name" value="ABC_tran_Xtn"/>
    <property type="match status" value="1"/>
</dbReference>
<dbReference type="InterPro" id="IPR027417">
    <property type="entry name" value="P-loop_NTPase"/>
</dbReference>
<dbReference type="NCBIfam" id="NF043038">
    <property type="entry name" value="ABCF_CplR"/>
    <property type="match status" value="1"/>
</dbReference>
<sequence length="549" mass="63039">MQLGKLDKIKKYYGDRLILDVSNFEILEGDRIGIVGQNGAGKTTMLKILMKNIEPDEGQCFLTDSYSYISQMEDEIEECEESKIKKMFDAPNKYEEFLSGGEKVKLKISKALSENKKLIIADEPTSNLDAKSIKILEDMLKSYNGSLLIVSHDREFLDSICNNILELDDGKIKIYKGNYSTYLNLKNEERKRKEFEYDEYLDEKKRLENAIVGKAELRDSIRRTPKRMGNSEARLHRKMGGQRGKKKLDDNIKALKSRIDHLEVKEKPKSISETKINIQTGMEIISKNVVEVSKLNLFVDNKLLLKDADFKIKRGRKVGIIGNNGCGKTTLLREILKGESENVKIANKVTIGYFDQSQKILQKEKSILENVTENCSYNQGFVRINLDNFGFKGDTVYKIVSSLSGGEKVKIALCKILLSDNNLLILDEPTNYLDIKAMEALEKSLINTEKTVIIVCHDRKFIENICDFIIEITNNCVITFDRSYKEYINEKNKPKTSKVEKDNKEKLMLMENKLSEVISLLAMEKDISKKEKLEHKYNELLKNIKILKI</sequence>
<keyword evidence="2" id="KW-0547">Nucleotide-binding</keyword>
<dbReference type="OrthoDB" id="9801441at2"/>
<dbReference type="GO" id="GO:0005524">
    <property type="term" value="F:ATP binding"/>
    <property type="evidence" value="ECO:0007669"/>
    <property type="project" value="UniProtKB-KW"/>
</dbReference>